<dbReference type="OrthoDB" id="2652472at2"/>
<dbReference type="RefSeq" id="WP_133994522.1">
    <property type="nucleotide sequence ID" value="NZ_SODV01000001.1"/>
</dbReference>
<sequence>MSQPVAVFGRLPMGEPSYKDFLKTPEADRLAAFIYAEVDQPVRNFYVFRYLKKEGAVFAFFYFNYGNRESLVQSEPLDVLKGLTRFADPQKEAYIVATLDALNLGKEDNVVAYQIHQGVTKDIPEEDWTALLKDVKKQFFAKTVGDFAGELDRVVDPVIVRKCKALAEEKRKATVAQNLHLASFTEPVHLFENYYYNGRFVYYTYGRVSALDMLDVKNFKQTPYGGTDGVYAVVDGRAVRTDTATFKKMQKGEAIFYKSTTGVYDPQLNRLDNADPASFRLVDENHATDNGHVYFNDLAIEKETLGNFSLFIKGYYWDNIVLQGEKAIYVGKEKIPVDAATWRIVDYHNDPFVLTAEDKDGPMTLYKERPYKEPVQLLRNQQPVKRMTPQPDERYDYFHYVRLNNFLADCFEKKQYREGLDAYEAVQDLAWINPHLFHHAACLYAAMGETDKAVKEVRKAILYGYEETARIWEDEDLKTLKGHEKFEKLHRYHQENPLPVAHTELMEAMLELQEADIKDNLLHTIIVNILNRVYFPEVGETEKYRALLEKVFAAYFTPRYIKEKIYLLYRDHSLLSPEVHNEVFLSVFKDAHFNGRTQKAKLEECLDIAKRAALPGDPYQRLTGTPLV</sequence>
<dbReference type="NCBIfam" id="NF047558">
    <property type="entry name" value="TPR_END_plus"/>
    <property type="match status" value="1"/>
</dbReference>
<dbReference type="InterPro" id="IPR011990">
    <property type="entry name" value="TPR-like_helical_dom_sf"/>
</dbReference>
<organism evidence="1 2">
    <name type="scientific">Dinghuibacter silviterrae</name>
    <dbReference type="NCBI Taxonomy" id="1539049"/>
    <lineage>
        <taxon>Bacteria</taxon>
        <taxon>Pseudomonadati</taxon>
        <taxon>Bacteroidota</taxon>
        <taxon>Chitinophagia</taxon>
        <taxon>Chitinophagales</taxon>
        <taxon>Chitinophagaceae</taxon>
        <taxon>Dinghuibacter</taxon>
    </lineage>
</organism>
<gene>
    <name evidence="1" type="ORF">EDB95_2929</name>
</gene>
<name>A0A4R8DWJ7_9BACT</name>
<dbReference type="AlphaFoldDB" id="A0A4R8DWJ7"/>
<proteinExistence type="predicted"/>
<comment type="caution">
    <text evidence="1">The sequence shown here is derived from an EMBL/GenBank/DDBJ whole genome shotgun (WGS) entry which is preliminary data.</text>
</comment>
<accession>A0A4R8DWJ7</accession>
<evidence type="ECO:0000313" key="2">
    <source>
        <dbReference type="Proteomes" id="UP000294498"/>
    </source>
</evidence>
<dbReference type="EMBL" id="SODV01000001">
    <property type="protein sequence ID" value="TDX01885.1"/>
    <property type="molecule type" value="Genomic_DNA"/>
</dbReference>
<dbReference type="Proteomes" id="UP000294498">
    <property type="component" value="Unassembled WGS sequence"/>
</dbReference>
<keyword evidence="2" id="KW-1185">Reference proteome</keyword>
<evidence type="ECO:0000313" key="1">
    <source>
        <dbReference type="EMBL" id="TDX01885.1"/>
    </source>
</evidence>
<protein>
    <submittedName>
        <fullName evidence="1">DKNYY family protein</fullName>
    </submittedName>
</protein>
<reference evidence="1 2" key="1">
    <citation type="submission" date="2019-03" db="EMBL/GenBank/DDBJ databases">
        <title>Genomic Encyclopedia of Type Strains, Phase IV (KMG-IV): sequencing the most valuable type-strain genomes for metagenomic binning, comparative biology and taxonomic classification.</title>
        <authorList>
            <person name="Goeker M."/>
        </authorList>
    </citation>
    <scope>NUCLEOTIDE SEQUENCE [LARGE SCALE GENOMIC DNA]</scope>
    <source>
        <strain evidence="1 2">DSM 100059</strain>
    </source>
</reference>
<dbReference type="SUPFAM" id="SSF48452">
    <property type="entry name" value="TPR-like"/>
    <property type="match status" value="1"/>
</dbReference>